<feature type="transmembrane region" description="Helical" evidence="5">
    <location>
        <begin position="173"/>
        <end position="192"/>
    </location>
</feature>
<feature type="transmembrane region" description="Helical" evidence="5">
    <location>
        <begin position="136"/>
        <end position="161"/>
    </location>
</feature>
<evidence type="ECO:0000256" key="3">
    <source>
        <dbReference type="ARBA" id="ARBA00022989"/>
    </source>
</evidence>
<dbReference type="Proteomes" id="UP001154078">
    <property type="component" value="Chromosome 2"/>
</dbReference>
<keyword evidence="7" id="KW-1185">Reference proteome</keyword>
<dbReference type="AlphaFoldDB" id="A0A9P0FET4"/>
<name>A0A9P0FET4_BRAAE</name>
<keyword evidence="4 5" id="KW-0472">Membrane</keyword>
<feature type="transmembrane region" description="Helical" evidence="5">
    <location>
        <begin position="204"/>
        <end position="222"/>
    </location>
</feature>
<gene>
    <name evidence="6" type="ORF">MELIAE_LOCUS3694</name>
</gene>
<evidence type="ECO:0000313" key="6">
    <source>
        <dbReference type="EMBL" id="CAH0550991.1"/>
    </source>
</evidence>
<evidence type="ECO:0000256" key="5">
    <source>
        <dbReference type="SAM" id="Phobius"/>
    </source>
</evidence>
<keyword evidence="2 5" id="KW-0812">Transmembrane</keyword>
<dbReference type="Pfam" id="PF07690">
    <property type="entry name" value="MFS_1"/>
    <property type="match status" value="1"/>
</dbReference>
<dbReference type="SUPFAM" id="SSF103473">
    <property type="entry name" value="MFS general substrate transporter"/>
    <property type="match status" value="1"/>
</dbReference>
<dbReference type="EMBL" id="OV121133">
    <property type="protein sequence ID" value="CAH0550991.1"/>
    <property type="molecule type" value="Genomic_DNA"/>
</dbReference>
<feature type="transmembrane region" description="Helical" evidence="5">
    <location>
        <begin position="293"/>
        <end position="319"/>
    </location>
</feature>
<dbReference type="InterPro" id="IPR011701">
    <property type="entry name" value="MFS"/>
</dbReference>
<dbReference type="PANTHER" id="PTHR23507">
    <property type="entry name" value="ZGC:174356"/>
    <property type="match status" value="1"/>
</dbReference>
<protein>
    <recommendedName>
        <fullName evidence="8">Solute carrier family 46 member 3</fullName>
    </recommendedName>
</protein>
<evidence type="ECO:0000313" key="7">
    <source>
        <dbReference type="Proteomes" id="UP001154078"/>
    </source>
</evidence>
<accession>A0A9P0FET4</accession>
<sequence>MTSTADLVTESVGDLTAKNEKTFKEMSFGEKLGYIKEVITVEPLIAAYVMSSLLCGPALWNLEFEKSCRVNLAYNDTVCDEILTGSQNDWPEQNIQIQTLIANMHSWQSPLQTVMPLILILFLGSFSDRYKWRKPFLIVPLIGELFAVVGCILCVVFMKSWPLEAQGISQTVIPSFFGGQTMVVMASFAYIADVSTLEMRTLRIGIVQIVLNACTPFAHSFSGKLFEIIGYYGILLIAAGFYTFGILYGYFCIKEPRTPVKSKNGILRDIFDPTHAIDTLNLLVKKEKGNNRVYILLMMIIMFVFSGVNVGEGSVFFLYVQSVFSWLPTDFSYFITVNTLIHLFGTLAAVWLFTKVFQLDDLIILFLTFMDKIIANFIFGFANTATLLYVAAFVSVITGVSSIAIRSISTKIVAETDIGKANSLFGIVEAVAAAVATTIYSIGIYTPTIEVFPAMFFFFGVLVFLLCSVVIIGMYINDRRKEGSVAQEQQTSKEKAMQMEELQVTHI</sequence>
<organism evidence="6 7">
    <name type="scientific">Brassicogethes aeneus</name>
    <name type="common">Rape pollen beetle</name>
    <name type="synonym">Meligethes aeneus</name>
    <dbReference type="NCBI Taxonomy" id="1431903"/>
    <lineage>
        <taxon>Eukaryota</taxon>
        <taxon>Metazoa</taxon>
        <taxon>Ecdysozoa</taxon>
        <taxon>Arthropoda</taxon>
        <taxon>Hexapoda</taxon>
        <taxon>Insecta</taxon>
        <taxon>Pterygota</taxon>
        <taxon>Neoptera</taxon>
        <taxon>Endopterygota</taxon>
        <taxon>Coleoptera</taxon>
        <taxon>Polyphaga</taxon>
        <taxon>Cucujiformia</taxon>
        <taxon>Nitidulidae</taxon>
        <taxon>Meligethinae</taxon>
        <taxon>Brassicogethes</taxon>
    </lineage>
</organism>
<dbReference type="PANTHER" id="PTHR23507:SF1">
    <property type="entry name" value="FI18259P1-RELATED"/>
    <property type="match status" value="1"/>
</dbReference>
<comment type="subcellular location">
    <subcellularLocation>
        <location evidence="1">Membrane</location>
        <topology evidence="1">Multi-pass membrane protein</topology>
    </subcellularLocation>
</comment>
<feature type="transmembrane region" description="Helical" evidence="5">
    <location>
        <begin position="421"/>
        <end position="445"/>
    </location>
</feature>
<dbReference type="GO" id="GO:0016020">
    <property type="term" value="C:membrane"/>
    <property type="evidence" value="ECO:0007669"/>
    <property type="project" value="UniProtKB-SubCell"/>
</dbReference>
<feature type="transmembrane region" description="Helical" evidence="5">
    <location>
        <begin position="388"/>
        <end position="409"/>
    </location>
</feature>
<feature type="transmembrane region" description="Helical" evidence="5">
    <location>
        <begin position="331"/>
        <end position="353"/>
    </location>
</feature>
<evidence type="ECO:0000256" key="2">
    <source>
        <dbReference type="ARBA" id="ARBA00022692"/>
    </source>
</evidence>
<dbReference type="OrthoDB" id="3026777at2759"/>
<evidence type="ECO:0000256" key="1">
    <source>
        <dbReference type="ARBA" id="ARBA00004141"/>
    </source>
</evidence>
<keyword evidence="3 5" id="KW-1133">Transmembrane helix</keyword>
<proteinExistence type="predicted"/>
<feature type="transmembrane region" description="Helical" evidence="5">
    <location>
        <begin position="228"/>
        <end position="253"/>
    </location>
</feature>
<evidence type="ECO:0000256" key="4">
    <source>
        <dbReference type="ARBA" id="ARBA00023136"/>
    </source>
</evidence>
<reference evidence="6" key="1">
    <citation type="submission" date="2021-12" db="EMBL/GenBank/DDBJ databases">
        <authorList>
            <person name="King R."/>
        </authorList>
    </citation>
    <scope>NUCLEOTIDE SEQUENCE</scope>
</reference>
<evidence type="ECO:0008006" key="8">
    <source>
        <dbReference type="Google" id="ProtNLM"/>
    </source>
</evidence>
<dbReference type="GO" id="GO:0022857">
    <property type="term" value="F:transmembrane transporter activity"/>
    <property type="evidence" value="ECO:0007669"/>
    <property type="project" value="InterPro"/>
</dbReference>
<dbReference type="InterPro" id="IPR036259">
    <property type="entry name" value="MFS_trans_sf"/>
</dbReference>
<dbReference type="Gene3D" id="1.20.1250.20">
    <property type="entry name" value="MFS general substrate transporter like domains"/>
    <property type="match status" value="1"/>
</dbReference>
<feature type="transmembrane region" description="Helical" evidence="5">
    <location>
        <begin position="362"/>
        <end position="382"/>
    </location>
</feature>
<feature type="transmembrane region" description="Helical" evidence="5">
    <location>
        <begin position="451"/>
        <end position="476"/>
    </location>
</feature>